<evidence type="ECO:0000313" key="3">
    <source>
        <dbReference type="Proteomes" id="UP000177331"/>
    </source>
</evidence>
<keyword evidence="1" id="KW-0472">Membrane</keyword>
<keyword evidence="1" id="KW-0812">Transmembrane</keyword>
<feature type="transmembrane region" description="Helical" evidence="1">
    <location>
        <begin position="20"/>
        <end position="39"/>
    </location>
</feature>
<gene>
    <name evidence="2" type="ORF">A2318_00055</name>
</gene>
<sequence>MPFDREEIKKSVRAQMFGHWSVLVPLAGGSFPIAYGLFIADDWKLPVFGGIVCLFGSIGAYAYRRLVKWDVLTEVEFGKAKIKFEAERNAIADKRERDLDAFRRELVSDGDSRDENLLDDLRNIANAFRRDRTWVENVDQALSTAVLTRVDGTFEACIQKLKRSFTMRQTAQSVRGEGRIVLLNTSTKILDEVQTAVEELGVYFAKVNKLSIDRMTGATLDDSDVASNMKELRAMLSSAEKAEDMRQQFISGASSDDQKYAEYLNADKQA</sequence>
<reference evidence="2 3" key="1">
    <citation type="journal article" date="2016" name="Nat. Commun.">
        <title>Thousands of microbial genomes shed light on interconnected biogeochemical processes in an aquifer system.</title>
        <authorList>
            <person name="Anantharaman K."/>
            <person name="Brown C.T."/>
            <person name="Hug L.A."/>
            <person name="Sharon I."/>
            <person name="Castelle C.J."/>
            <person name="Probst A.J."/>
            <person name="Thomas B.C."/>
            <person name="Singh A."/>
            <person name="Wilkins M.J."/>
            <person name="Karaoz U."/>
            <person name="Brodie E.L."/>
            <person name="Williams K.H."/>
            <person name="Hubbard S.S."/>
            <person name="Banfield J.F."/>
        </authorList>
    </citation>
    <scope>NUCLEOTIDE SEQUENCE [LARGE SCALE GENOMIC DNA]</scope>
</reference>
<name>A0A1F7W7A9_9BACT</name>
<dbReference type="Proteomes" id="UP000177331">
    <property type="component" value="Unassembled WGS sequence"/>
</dbReference>
<evidence type="ECO:0000313" key="2">
    <source>
        <dbReference type="EMBL" id="OGL98681.1"/>
    </source>
</evidence>
<dbReference type="EMBL" id="MGFD01000022">
    <property type="protein sequence ID" value="OGL98681.1"/>
    <property type="molecule type" value="Genomic_DNA"/>
</dbReference>
<feature type="transmembrane region" description="Helical" evidence="1">
    <location>
        <begin position="45"/>
        <end position="63"/>
    </location>
</feature>
<accession>A0A1F7W7A9</accession>
<proteinExistence type="predicted"/>
<organism evidence="2 3">
    <name type="scientific">Candidatus Uhrbacteria bacterium RIFOXYB2_FULL_45_11</name>
    <dbReference type="NCBI Taxonomy" id="1802421"/>
    <lineage>
        <taxon>Bacteria</taxon>
        <taxon>Candidatus Uhriibacteriota</taxon>
    </lineage>
</organism>
<comment type="caution">
    <text evidence="2">The sequence shown here is derived from an EMBL/GenBank/DDBJ whole genome shotgun (WGS) entry which is preliminary data.</text>
</comment>
<protein>
    <submittedName>
        <fullName evidence="2">Uncharacterized protein</fullName>
    </submittedName>
</protein>
<evidence type="ECO:0000256" key="1">
    <source>
        <dbReference type="SAM" id="Phobius"/>
    </source>
</evidence>
<keyword evidence="1" id="KW-1133">Transmembrane helix</keyword>
<dbReference type="AlphaFoldDB" id="A0A1F7W7A9"/>